<feature type="region of interest" description="Disordered" evidence="1">
    <location>
        <begin position="1"/>
        <end position="21"/>
    </location>
</feature>
<organism evidence="2 3">
    <name type="scientific">Caenorhabditis briggsae</name>
    <dbReference type="NCBI Taxonomy" id="6238"/>
    <lineage>
        <taxon>Eukaryota</taxon>
        <taxon>Metazoa</taxon>
        <taxon>Ecdysozoa</taxon>
        <taxon>Nematoda</taxon>
        <taxon>Chromadorea</taxon>
        <taxon>Rhabditida</taxon>
        <taxon>Rhabditina</taxon>
        <taxon>Rhabditomorpha</taxon>
        <taxon>Rhabditoidea</taxon>
        <taxon>Rhabditidae</taxon>
        <taxon>Peloderinae</taxon>
        <taxon>Caenorhabditis</taxon>
    </lineage>
</organism>
<name>A0AAE9JD16_CAEBR</name>
<evidence type="ECO:0000313" key="2">
    <source>
        <dbReference type="EMBL" id="UMM25460.1"/>
    </source>
</evidence>
<reference evidence="2 3" key="1">
    <citation type="submission" date="2022-04" db="EMBL/GenBank/DDBJ databases">
        <title>Chromosome-level reference genomes for two strains of Caenorhabditis briggsae: an improved platform for comparative genomics.</title>
        <authorList>
            <person name="Stevens L."/>
            <person name="Andersen E."/>
        </authorList>
    </citation>
    <scope>NUCLEOTIDE SEQUENCE [LARGE SCALE GENOMIC DNA]</scope>
    <source>
        <strain evidence="2">VX34</strain>
        <tissue evidence="2">Whole-organism</tissue>
    </source>
</reference>
<dbReference type="AlphaFoldDB" id="A0AAE9JD16"/>
<evidence type="ECO:0000313" key="3">
    <source>
        <dbReference type="Proteomes" id="UP000829354"/>
    </source>
</evidence>
<gene>
    <name evidence="2" type="ORF">L5515_005279</name>
</gene>
<accession>A0AAE9JD16</accession>
<keyword evidence="3" id="KW-1185">Reference proteome</keyword>
<proteinExistence type="predicted"/>
<dbReference type="EMBL" id="CP092622">
    <property type="protein sequence ID" value="UMM25460.1"/>
    <property type="molecule type" value="Genomic_DNA"/>
</dbReference>
<sequence length="89" mass="9958">MASLAPSKAKKRRRQFDCSSEGPATAITIRKSWKKFEEDYHNGRLDRYVLSDLNAAVKGLEVRPIHLDNAKANRTVIIDGICKESAKTA</sequence>
<evidence type="ECO:0000256" key="1">
    <source>
        <dbReference type="SAM" id="MobiDB-lite"/>
    </source>
</evidence>
<dbReference type="Proteomes" id="UP000829354">
    <property type="component" value="Chromosome III"/>
</dbReference>
<protein>
    <submittedName>
        <fullName evidence="2">Uncharacterized protein</fullName>
    </submittedName>
</protein>